<dbReference type="AlphaFoldDB" id="A0A2W5R8D1"/>
<comment type="caution">
    <text evidence="1">The sequence shown here is derived from an EMBL/GenBank/DDBJ whole genome shotgun (WGS) entry which is preliminary data.</text>
</comment>
<gene>
    <name evidence="1" type="ORF">DI542_13010</name>
</gene>
<accession>A0A2W5R8D1</accession>
<sequence length="123" mass="13972">MSFTAITLEAAQAIEPTELSGVIDGIPVNPADPPARDIKNDERETEELILWWRQPYLQWNKRGHWEIRCLDGGAWDRPTFIGSHDELAGAIELAKKPTRAYAIWERQAMENGEALMRTLGLDE</sequence>
<evidence type="ECO:0000313" key="2">
    <source>
        <dbReference type="Proteomes" id="UP000249282"/>
    </source>
</evidence>
<protein>
    <submittedName>
        <fullName evidence="1">Uncharacterized protein</fullName>
    </submittedName>
</protein>
<dbReference type="EMBL" id="QFQJ01000077">
    <property type="protein sequence ID" value="PZQ86891.1"/>
    <property type="molecule type" value="Genomic_DNA"/>
</dbReference>
<dbReference type="Proteomes" id="UP000249282">
    <property type="component" value="Unassembled WGS sequence"/>
</dbReference>
<organism evidence="1 2">
    <name type="scientific">Acinetobacter johnsonii</name>
    <dbReference type="NCBI Taxonomy" id="40214"/>
    <lineage>
        <taxon>Bacteria</taxon>
        <taxon>Pseudomonadati</taxon>
        <taxon>Pseudomonadota</taxon>
        <taxon>Gammaproteobacteria</taxon>
        <taxon>Moraxellales</taxon>
        <taxon>Moraxellaceae</taxon>
        <taxon>Acinetobacter</taxon>
    </lineage>
</organism>
<proteinExistence type="predicted"/>
<evidence type="ECO:0000313" key="1">
    <source>
        <dbReference type="EMBL" id="PZQ86891.1"/>
    </source>
</evidence>
<reference evidence="1 2" key="1">
    <citation type="submission" date="2017-11" db="EMBL/GenBank/DDBJ databases">
        <title>Infants hospitalized years apart are colonized by the same room-sourced microbial strains.</title>
        <authorList>
            <person name="Brooks B."/>
            <person name="Olm M.R."/>
            <person name="Firek B.A."/>
            <person name="Baker R."/>
            <person name="Thomas B.C."/>
            <person name="Morowitz M.J."/>
            <person name="Banfield J.F."/>
        </authorList>
    </citation>
    <scope>NUCLEOTIDE SEQUENCE [LARGE SCALE GENOMIC DNA]</scope>
    <source>
        <strain evidence="1">S2_003_000_R3_20</strain>
    </source>
</reference>
<name>A0A2W5R8D1_ACIJO</name>